<sequence length="297" mass="31791">MFSCAICTDDKDDSEKRVPPCCRTEVCAECVAASPEAVVRYQNSRYVCSLCLAEVTDPDDYDAIVPADTKAAMVAALAALAAAAPAANVVTVDDATLRTNAWQFGAYTHSPGCGSAVSIIDGCDTLNCPTCGVQINIAGGDPGVHTSTAEAFFREAQKFTGQTARNQLDLLRDTYPGVWDARFLTELVDGIEAGTLVAWIDSMADYVWGGFLDFLRQRVAPQAQGPDETSLFALIASVDANSADGQALSTHYYTVEEPGNLNELAATHARREVANAVSPAVAAILRKKFRNNQWWHG</sequence>
<dbReference type="EMBL" id="JBHSIS010000002">
    <property type="protein sequence ID" value="MFC4852664.1"/>
    <property type="molecule type" value="Genomic_DNA"/>
</dbReference>
<dbReference type="Proteomes" id="UP001595859">
    <property type="component" value="Unassembled WGS sequence"/>
</dbReference>
<evidence type="ECO:0000313" key="1">
    <source>
        <dbReference type="EMBL" id="MFC4852664.1"/>
    </source>
</evidence>
<keyword evidence="2" id="KW-1185">Reference proteome</keyword>
<protein>
    <recommendedName>
        <fullName evidence="3">RING-type domain-containing protein</fullName>
    </recommendedName>
</protein>
<accession>A0ABV9RVH0</accession>
<organism evidence="1 2">
    <name type="scientific">Actinophytocola glycyrrhizae</name>
    <dbReference type="NCBI Taxonomy" id="2044873"/>
    <lineage>
        <taxon>Bacteria</taxon>
        <taxon>Bacillati</taxon>
        <taxon>Actinomycetota</taxon>
        <taxon>Actinomycetes</taxon>
        <taxon>Pseudonocardiales</taxon>
        <taxon>Pseudonocardiaceae</taxon>
    </lineage>
</organism>
<dbReference type="RefSeq" id="WP_378054579.1">
    <property type="nucleotide sequence ID" value="NZ_JBHSIS010000002.1"/>
</dbReference>
<gene>
    <name evidence="1" type="ORF">ACFPCV_04045</name>
</gene>
<reference evidence="2" key="1">
    <citation type="journal article" date="2019" name="Int. J. Syst. Evol. Microbiol.">
        <title>The Global Catalogue of Microorganisms (GCM) 10K type strain sequencing project: providing services to taxonomists for standard genome sequencing and annotation.</title>
        <authorList>
            <consortium name="The Broad Institute Genomics Platform"/>
            <consortium name="The Broad Institute Genome Sequencing Center for Infectious Disease"/>
            <person name="Wu L."/>
            <person name="Ma J."/>
        </authorList>
    </citation>
    <scope>NUCLEOTIDE SEQUENCE [LARGE SCALE GENOMIC DNA]</scope>
    <source>
        <strain evidence="2">ZS-22-S1</strain>
    </source>
</reference>
<proteinExistence type="predicted"/>
<evidence type="ECO:0000313" key="2">
    <source>
        <dbReference type="Proteomes" id="UP001595859"/>
    </source>
</evidence>
<evidence type="ECO:0008006" key="3">
    <source>
        <dbReference type="Google" id="ProtNLM"/>
    </source>
</evidence>
<comment type="caution">
    <text evidence="1">The sequence shown here is derived from an EMBL/GenBank/DDBJ whole genome shotgun (WGS) entry which is preliminary data.</text>
</comment>
<name>A0ABV9RVH0_9PSEU</name>